<feature type="signal peptide" evidence="2">
    <location>
        <begin position="1"/>
        <end position="22"/>
    </location>
</feature>
<accession>A0A2S2DRF0</accession>
<feature type="chain" id="PRO_5015595907" evidence="2">
    <location>
        <begin position="23"/>
        <end position="233"/>
    </location>
</feature>
<protein>
    <submittedName>
        <fullName evidence="3">Uncharacterized protein</fullName>
    </submittedName>
</protein>
<gene>
    <name evidence="3" type="ORF">HME7025_00043</name>
</gene>
<sequence>MMLRKKAYLIGLLLCLSVPMLAAVPADSLIRIPRYQALFGKKPLNKKDQEEVTQIITSVDQSFPNRAEGVKFLSERAWEYVSEGKLDTATYRFNLVHALDSTSVEAYWGLGVIAFQRLDFPGAIELLGKGLQINPKLSIMRVDYAIVKLSCYLKGMDCGNLEEVDALLSQALQEDPTNANAWMKKSQVAFLQEKYELAWSYFHECRALDLTQLDLNFSQQLMEKMPDPKGIFK</sequence>
<dbReference type="SMART" id="SM00028">
    <property type="entry name" value="TPR"/>
    <property type="match status" value="3"/>
</dbReference>
<dbReference type="EMBL" id="CP029346">
    <property type="protein sequence ID" value="AWL07928.1"/>
    <property type="molecule type" value="Genomic_DNA"/>
</dbReference>
<evidence type="ECO:0000313" key="4">
    <source>
        <dbReference type="Proteomes" id="UP000245468"/>
    </source>
</evidence>
<proteinExistence type="predicted"/>
<dbReference type="InterPro" id="IPR011990">
    <property type="entry name" value="TPR-like_helical_dom_sf"/>
</dbReference>
<dbReference type="KEGG" id="psez:HME7025_00043"/>
<dbReference type="AlphaFoldDB" id="A0A2S2DRF0"/>
<reference evidence="4" key="1">
    <citation type="submission" date="2018-05" db="EMBL/GenBank/DDBJ databases">
        <title>Pseudarcicella sp. HME7025 Genome sequencing and assembly.</title>
        <authorList>
            <person name="Kim H."/>
            <person name="Kang H."/>
            <person name="Joh K."/>
        </authorList>
    </citation>
    <scope>NUCLEOTIDE SEQUENCE [LARGE SCALE GENOMIC DNA]</scope>
    <source>
        <strain evidence="4">HME7025</strain>
    </source>
</reference>
<dbReference type="PROSITE" id="PS50005">
    <property type="entry name" value="TPR"/>
    <property type="match status" value="1"/>
</dbReference>
<organism evidence="3 4">
    <name type="scientific">Aquirufa nivalisilvae</name>
    <dbReference type="NCBI Taxonomy" id="2516557"/>
    <lineage>
        <taxon>Bacteria</taxon>
        <taxon>Pseudomonadati</taxon>
        <taxon>Bacteroidota</taxon>
        <taxon>Cytophagia</taxon>
        <taxon>Cytophagales</taxon>
        <taxon>Flectobacillaceae</taxon>
        <taxon>Aquirufa</taxon>
    </lineage>
</organism>
<evidence type="ECO:0000313" key="3">
    <source>
        <dbReference type="EMBL" id="AWL07928.1"/>
    </source>
</evidence>
<dbReference type="Gene3D" id="1.25.40.10">
    <property type="entry name" value="Tetratricopeptide repeat domain"/>
    <property type="match status" value="1"/>
</dbReference>
<feature type="repeat" description="TPR" evidence="1">
    <location>
        <begin position="104"/>
        <end position="137"/>
    </location>
</feature>
<dbReference type="RefSeq" id="WP_154401905.1">
    <property type="nucleotide sequence ID" value="NZ_CP029346.1"/>
</dbReference>
<keyword evidence="2" id="KW-0732">Signal</keyword>
<evidence type="ECO:0000256" key="2">
    <source>
        <dbReference type="SAM" id="SignalP"/>
    </source>
</evidence>
<dbReference type="InterPro" id="IPR019734">
    <property type="entry name" value="TPR_rpt"/>
</dbReference>
<evidence type="ECO:0000256" key="1">
    <source>
        <dbReference type="PROSITE-ProRule" id="PRU00339"/>
    </source>
</evidence>
<dbReference type="Proteomes" id="UP000245468">
    <property type="component" value="Chromosome"/>
</dbReference>
<name>A0A2S2DRF0_9BACT</name>
<keyword evidence="1" id="KW-0802">TPR repeat</keyword>
<dbReference type="OrthoDB" id="7058419at2"/>
<keyword evidence="4" id="KW-1185">Reference proteome</keyword>
<dbReference type="SUPFAM" id="SSF48452">
    <property type="entry name" value="TPR-like"/>
    <property type="match status" value="1"/>
</dbReference>